<geneLocation type="plasmid" evidence="2 3">
    <name>pSCL4</name>
</geneLocation>
<feature type="region of interest" description="Disordered" evidence="1">
    <location>
        <begin position="1"/>
        <end position="55"/>
    </location>
</feature>
<gene>
    <name evidence="2" type="ORF">SCLAV_p0091</name>
</gene>
<proteinExistence type="predicted"/>
<keyword evidence="3" id="KW-1185">Reference proteome</keyword>
<reference evidence="2 3" key="1">
    <citation type="journal article" date="2010" name="Genome Biol. Evol.">
        <title>The sequence of a 1.8-mb bacterial linear plasmid reveals a rich evolutionary reservoir of secondary metabolic pathways.</title>
        <authorList>
            <person name="Medema M.H."/>
            <person name="Trefzer A."/>
            <person name="Kovalchuk A."/>
            <person name="van den Berg M."/>
            <person name="Mueller U."/>
            <person name="Heijne W."/>
            <person name="Wu L."/>
            <person name="Alam M.T."/>
            <person name="Ronning C.M."/>
            <person name="Nierman W.C."/>
            <person name="Bovenberg R.A.L."/>
            <person name="Breitling R."/>
            <person name="Takano E."/>
        </authorList>
    </citation>
    <scope>NUCLEOTIDE SEQUENCE [LARGE SCALE GENOMIC DNA]</scope>
    <source>
        <strain evidence="3">ATCC 27064 / DSM 738 / JCM 4710 / NBRC 13307 / NCIMB 12785 / NRRL 3585 / VKM Ac-602</strain>
        <plasmid evidence="2">pSCL4</plasmid>
    </source>
</reference>
<dbReference type="EMBL" id="CM000914">
    <property type="protein sequence ID" value="EFG03582.2"/>
    <property type="molecule type" value="Genomic_DNA"/>
</dbReference>
<evidence type="ECO:0000313" key="2">
    <source>
        <dbReference type="EMBL" id="EFG03582.2"/>
    </source>
</evidence>
<protein>
    <submittedName>
        <fullName evidence="2">Uncharacterized protein</fullName>
    </submittedName>
</protein>
<accession>B5GW18</accession>
<organism evidence="2 3">
    <name type="scientific">Streptomyces clavuligerus</name>
    <dbReference type="NCBI Taxonomy" id="1901"/>
    <lineage>
        <taxon>Bacteria</taxon>
        <taxon>Bacillati</taxon>
        <taxon>Actinomycetota</taxon>
        <taxon>Actinomycetes</taxon>
        <taxon>Kitasatosporales</taxon>
        <taxon>Streptomycetaceae</taxon>
        <taxon>Streptomyces</taxon>
    </lineage>
</organism>
<name>B5GW18_STRCL</name>
<evidence type="ECO:0000313" key="3">
    <source>
        <dbReference type="Proteomes" id="UP000002357"/>
    </source>
</evidence>
<sequence length="55" mass="5867">MSPISRHSTRHEEGRPDTGLTRGLGPGLCTVTTSRGHPGPPSLPSRTTDSRARCQ</sequence>
<dbReference type="Proteomes" id="UP000002357">
    <property type="component" value="Plasmid pSCL4"/>
</dbReference>
<dbReference type="AlphaFoldDB" id="B5GW18"/>
<keyword evidence="2" id="KW-0614">Plasmid</keyword>
<evidence type="ECO:0000256" key="1">
    <source>
        <dbReference type="SAM" id="MobiDB-lite"/>
    </source>
</evidence>